<proteinExistence type="predicted"/>
<feature type="transmembrane region" description="Helical" evidence="1">
    <location>
        <begin position="208"/>
        <end position="225"/>
    </location>
</feature>
<protein>
    <recommendedName>
        <fullName evidence="2">RGS domain-containing protein</fullName>
    </recommendedName>
</protein>
<dbReference type="Proteomes" id="UP001358586">
    <property type="component" value="Chromosome 12"/>
</dbReference>
<keyword evidence="1" id="KW-0812">Transmembrane</keyword>
<keyword evidence="1" id="KW-1133">Transmembrane helix</keyword>
<dbReference type="Pfam" id="PF00615">
    <property type="entry name" value="RGS"/>
    <property type="match status" value="1"/>
</dbReference>
<feature type="transmembrane region" description="Helical" evidence="1">
    <location>
        <begin position="138"/>
        <end position="155"/>
    </location>
</feature>
<evidence type="ECO:0000259" key="2">
    <source>
        <dbReference type="PROSITE" id="PS50132"/>
    </source>
</evidence>
<comment type="caution">
    <text evidence="3">The sequence shown here is derived from an EMBL/GenBank/DDBJ whole genome shotgun (WGS) entry which is preliminary data.</text>
</comment>
<dbReference type="SMART" id="SM00315">
    <property type="entry name" value="RGS"/>
    <property type="match status" value="1"/>
</dbReference>
<dbReference type="InterPro" id="IPR044926">
    <property type="entry name" value="RGS_subdomain_2"/>
</dbReference>
<evidence type="ECO:0000313" key="3">
    <source>
        <dbReference type="EMBL" id="KAK5776648.1"/>
    </source>
</evidence>
<evidence type="ECO:0000313" key="4">
    <source>
        <dbReference type="Proteomes" id="UP001358586"/>
    </source>
</evidence>
<keyword evidence="1" id="KW-0472">Membrane</keyword>
<keyword evidence="4" id="KW-1185">Reference proteome</keyword>
<dbReference type="PANTHER" id="PTHR10845:SF192">
    <property type="entry name" value="DOUBLE HIT, ISOFORM B"/>
    <property type="match status" value="1"/>
</dbReference>
<dbReference type="CDD" id="cd08732">
    <property type="entry name" value="RGS-like_4"/>
    <property type="match status" value="1"/>
</dbReference>
<gene>
    <name evidence="3" type="ORF">PVK06_044608</name>
</gene>
<feature type="transmembrane region" description="Helical" evidence="1">
    <location>
        <begin position="61"/>
        <end position="84"/>
    </location>
</feature>
<accession>A0ABR0MRQ9</accession>
<name>A0ABR0MRQ9_GOSAR</name>
<feature type="transmembrane region" description="Helical" evidence="1">
    <location>
        <begin position="167"/>
        <end position="188"/>
    </location>
</feature>
<dbReference type="PANTHER" id="PTHR10845">
    <property type="entry name" value="REGULATOR OF G PROTEIN SIGNALING"/>
    <property type="match status" value="1"/>
</dbReference>
<dbReference type="Gene3D" id="1.10.167.10">
    <property type="entry name" value="Regulator of G-protein Signalling 4, domain 2"/>
    <property type="match status" value="1"/>
</dbReference>
<dbReference type="InterPro" id="IPR016137">
    <property type="entry name" value="RGS"/>
</dbReference>
<dbReference type="EMBL" id="JARKNE010000012">
    <property type="protein sequence ID" value="KAK5776648.1"/>
    <property type="molecule type" value="Genomic_DNA"/>
</dbReference>
<organism evidence="3 4">
    <name type="scientific">Gossypium arboreum</name>
    <name type="common">Tree cotton</name>
    <name type="synonym">Gossypium nanking</name>
    <dbReference type="NCBI Taxonomy" id="29729"/>
    <lineage>
        <taxon>Eukaryota</taxon>
        <taxon>Viridiplantae</taxon>
        <taxon>Streptophyta</taxon>
        <taxon>Embryophyta</taxon>
        <taxon>Tracheophyta</taxon>
        <taxon>Spermatophyta</taxon>
        <taxon>Magnoliopsida</taxon>
        <taxon>eudicotyledons</taxon>
        <taxon>Gunneridae</taxon>
        <taxon>Pentapetalae</taxon>
        <taxon>rosids</taxon>
        <taxon>malvids</taxon>
        <taxon>Malvales</taxon>
        <taxon>Malvaceae</taxon>
        <taxon>Malvoideae</taxon>
        <taxon>Gossypium</taxon>
    </lineage>
</organism>
<sequence length="477" mass="55297">MDGQFCLVTNHLMLCLSGIFSFLFNLFISLFFVSLFCRLIVRSTFPFFIHKVPIAKGSAFWIPVIQVIASFNFLLAIVMAVNFLKYKKSHWWLSCYVWAVWLEGPLGFGLLMSCRIAQAFQLFYVFVKRRLPPIRSHMFLPLILLPWVAGAAVIHEKKPLNYRCHFGTYWTIPVVCLHSLYVAVLMGFTRAIRHIEFRFDELRDLWQGILGSASLIGVWVFAYILNEIHDDISWLQVASRFMLLVTASILVLVFFSISIAQPLLSQISLRKREPLELKTMGQVLGIPESGLLLQREQAVDIDPNEPLDKLLLNKRFRQSFMAFADSCLAGESVHFFDEVHELGKIPIDDPVRRIYMARHIINKYINAGAAMEVNISHRIRQEILATTDLTHPDLFTNALHELTQLMKMNLAKDYWSSIYFIKFKEEARMRSCEHEMEEMRGYDFSPRLSSVNATDDPFHQDHFSRGFTQHSHASYLR</sequence>
<dbReference type="SUPFAM" id="SSF48097">
    <property type="entry name" value="Regulator of G-protein signaling, RGS"/>
    <property type="match status" value="1"/>
</dbReference>
<evidence type="ECO:0000256" key="1">
    <source>
        <dbReference type="SAM" id="Phobius"/>
    </source>
</evidence>
<feature type="transmembrane region" description="Helical" evidence="1">
    <location>
        <begin position="19"/>
        <end position="41"/>
    </location>
</feature>
<feature type="transmembrane region" description="Helical" evidence="1">
    <location>
        <begin position="237"/>
        <end position="264"/>
    </location>
</feature>
<dbReference type="InterPro" id="IPR036305">
    <property type="entry name" value="RGS_sf"/>
</dbReference>
<dbReference type="PROSITE" id="PS50132">
    <property type="entry name" value="RGS"/>
    <property type="match status" value="1"/>
</dbReference>
<reference evidence="3 4" key="1">
    <citation type="submission" date="2023-03" db="EMBL/GenBank/DDBJ databases">
        <title>WGS of Gossypium arboreum.</title>
        <authorList>
            <person name="Yu D."/>
        </authorList>
    </citation>
    <scope>NUCLEOTIDE SEQUENCE [LARGE SCALE GENOMIC DNA]</scope>
    <source>
        <tissue evidence="3">Leaf</tissue>
    </source>
</reference>
<feature type="domain" description="RGS" evidence="2">
    <location>
        <begin position="306"/>
        <end position="424"/>
    </location>
</feature>